<dbReference type="AlphaFoldDB" id="A0A2G9S3Y3"/>
<sequence>MSCCTVLIDLLLVFCLHEEKPKEEKQDTFVEKLVTQVIKNLQVKISNIHVRYEDDITNPQCPLSFGVSLQNLSLQDSEQQELLDPAAVGQILQGGGGGGAASPCVSMDARSPAREQATQGVLKYGVASKNMIPEGYDFVFRPISGRAKLRMNPRSEFDFSSPKIDLDVNLQDIAVDFNKPQVRIKGVFNQSHAKAIHSTP</sequence>
<dbReference type="GO" id="GO:0006914">
    <property type="term" value="P:autophagy"/>
    <property type="evidence" value="ECO:0007669"/>
    <property type="project" value="TreeGrafter"/>
</dbReference>
<evidence type="ECO:0000313" key="4">
    <source>
        <dbReference type="EMBL" id="PIO34842.1"/>
    </source>
</evidence>
<keyword evidence="5" id="KW-1185">Reference proteome</keyword>
<dbReference type="InterPro" id="IPR026854">
    <property type="entry name" value="VPS13_N"/>
</dbReference>
<evidence type="ECO:0000256" key="2">
    <source>
        <dbReference type="SAM" id="SignalP"/>
    </source>
</evidence>
<keyword evidence="2" id="KW-0732">Signal</keyword>
<organism evidence="4 5">
    <name type="scientific">Aquarana catesbeiana</name>
    <name type="common">American bullfrog</name>
    <name type="synonym">Rana catesbeiana</name>
    <dbReference type="NCBI Taxonomy" id="8400"/>
    <lineage>
        <taxon>Eukaryota</taxon>
        <taxon>Metazoa</taxon>
        <taxon>Chordata</taxon>
        <taxon>Craniata</taxon>
        <taxon>Vertebrata</taxon>
        <taxon>Euteleostomi</taxon>
        <taxon>Amphibia</taxon>
        <taxon>Batrachia</taxon>
        <taxon>Anura</taxon>
        <taxon>Neobatrachia</taxon>
        <taxon>Ranoidea</taxon>
        <taxon>Ranidae</taxon>
        <taxon>Aquarana</taxon>
    </lineage>
</organism>
<proteinExistence type="predicted"/>
<evidence type="ECO:0000313" key="5">
    <source>
        <dbReference type="Proteomes" id="UP000228934"/>
    </source>
</evidence>
<dbReference type="PANTHER" id="PTHR16166:SF22">
    <property type="entry name" value="INTERMEMBRANE LIPID TRANSFER PROTEIN VPS13A"/>
    <property type="match status" value="1"/>
</dbReference>
<dbReference type="InterPro" id="IPR026847">
    <property type="entry name" value="VPS13"/>
</dbReference>
<gene>
    <name evidence="4" type="ORF">AB205_0077560</name>
</gene>
<dbReference type="GO" id="GO:0006623">
    <property type="term" value="P:protein targeting to vacuole"/>
    <property type="evidence" value="ECO:0007669"/>
    <property type="project" value="TreeGrafter"/>
</dbReference>
<dbReference type="Pfam" id="PF12624">
    <property type="entry name" value="VPS13_N"/>
    <property type="match status" value="1"/>
</dbReference>
<dbReference type="EMBL" id="KV929292">
    <property type="protein sequence ID" value="PIO34842.1"/>
    <property type="molecule type" value="Genomic_DNA"/>
</dbReference>
<name>A0A2G9S3Y3_AQUCT</name>
<accession>A0A2G9S3Y3</accession>
<protein>
    <recommendedName>
        <fullName evidence="3">Chorein N-terminal domain-containing protein</fullName>
    </recommendedName>
</protein>
<feature type="chain" id="PRO_5013695002" description="Chorein N-terminal domain-containing protein" evidence="2">
    <location>
        <begin position="19"/>
        <end position="200"/>
    </location>
</feature>
<reference evidence="5" key="1">
    <citation type="journal article" date="2017" name="Nat. Commun.">
        <title>The North American bullfrog draft genome provides insight into hormonal regulation of long noncoding RNA.</title>
        <authorList>
            <person name="Hammond S.A."/>
            <person name="Warren R.L."/>
            <person name="Vandervalk B.P."/>
            <person name="Kucuk E."/>
            <person name="Khan H."/>
            <person name="Gibb E.A."/>
            <person name="Pandoh P."/>
            <person name="Kirk H."/>
            <person name="Zhao Y."/>
            <person name="Jones M."/>
            <person name="Mungall A.J."/>
            <person name="Coope R."/>
            <person name="Pleasance S."/>
            <person name="Moore R.A."/>
            <person name="Holt R.A."/>
            <person name="Round J.M."/>
            <person name="Ohora S."/>
            <person name="Walle B.V."/>
            <person name="Veldhoen N."/>
            <person name="Helbing C.C."/>
            <person name="Birol I."/>
        </authorList>
    </citation>
    <scope>NUCLEOTIDE SEQUENCE [LARGE SCALE GENOMIC DNA]</scope>
</reference>
<keyword evidence="1" id="KW-0813">Transport</keyword>
<dbReference type="GO" id="GO:0045053">
    <property type="term" value="P:protein retention in Golgi apparatus"/>
    <property type="evidence" value="ECO:0007669"/>
    <property type="project" value="TreeGrafter"/>
</dbReference>
<dbReference type="Proteomes" id="UP000228934">
    <property type="component" value="Unassembled WGS sequence"/>
</dbReference>
<evidence type="ECO:0000256" key="1">
    <source>
        <dbReference type="ARBA" id="ARBA00022448"/>
    </source>
</evidence>
<feature type="signal peptide" evidence="2">
    <location>
        <begin position="1"/>
        <end position="18"/>
    </location>
</feature>
<evidence type="ECO:0000259" key="3">
    <source>
        <dbReference type="Pfam" id="PF12624"/>
    </source>
</evidence>
<feature type="domain" description="Chorein N-terminal" evidence="3">
    <location>
        <begin position="19"/>
        <end position="78"/>
    </location>
</feature>
<dbReference type="OrthoDB" id="428159at2759"/>
<dbReference type="PANTHER" id="PTHR16166">
    <property type="entry name" value="VACUOLAR PROTEIN SORTING-ASSOCIATED PROTEIN VPS13"/>
    <property type="match status" value="1"/>
</dbReference>